<dbReference type="Gene3D" id="1.25.40.880">
    <property type="entry name" value="Alkyl sulfatase, dimerisation domain"/>
    <property type="match status" value="1"/>
</dbReference>
<evidence type="ECO:0000256" key="2">
    <source>
        <dbReference type="ARBA" id="ARBA00022801"/>
    </source>
</evidence>
<dbReference type="InterPro" id="IPR036527">
    <property type="entry name" value="SCP2_sterol-bd_dom_sf"/>
</dbReference>
<dbReference type="GO" id="GO:0018741">
    <property type="term" value="F:linear primary-alkylsulfatase activity"/>
    <property type="evidence" value="ECO:0007669"/>
    <property type="project" value="TreeGrafter"/>
</dbReference>
<dbReference type="AlphaFoldDB" id="A0AAW5Z2B6"/>
<dbReference type="InterPro" id="IPR029228">
    <property type="entry name" value="Alkyl_sulf_dimr"/>
</dbReference>
<feature type="non-terminal residue" evidence="6">
    <location>
        <position position="1"/>
    </location>
</feature>
<name>A0AAW5Z2B6_ECOLX</name>
<evidence type="ECO:0000313" key="7">
    <source>
        <dbReference type="Proteomes" id="UP001211064"/>
    </source>
</evidence>
<dbReference type="InterPro" id="IPR052195">
    <property type="entry name" value="Bact_Alkyl/Aryl-Sulfatase"/>
</dbReference>
<dbReference type="GO" id="GO:0046983">
    <property type="term" value="F:protein dimerization activity"/>
    <property type="evidence" value="ECO:0007669"/>
    <property type="project" value="InterPro"/>
</dbReference>
<dbReference type="InterPro" id="IPR036866">
    <property type="entry name" value="RibonucZ/Hydroxyglut_hydro"/>
</dbReference>
<keyword evidence="1" id="KW-0479">Metal-binding</keyword>
<dbReference type="Gene3D" id="3.30.1050.10">
    <property type="entry name" value="SCP2 sterol-binding domain"/>
    <property type="match status" value="1"/>
</dbReference>
<dbReference type="PANTHER" id="PTHR43223">
    <property type="entry name" value="ALKYL/ARYL-SULFATASE"/>
    <property type="match status" value="1"/>
</dbReference>
<gene>
    <name evidence="6" type="ORF">NY836_07460</name>
</gene>
<evidence type="ECO:0000259" key="5">
    <source>
        <dbReference type="Pfam" id="PF14864"/>
    </source>
</evidence>
<dbReference type="PANTHER" id="PTHR43223:SF1">
    <property type="entry name" value="ALKYL_ARYL-SULFATASE BDS1"/>
    <property type="match status" value="1"/>
</dbReference>
<dbReference type="InterPro" id="IPR029229">
    <property type="entry name" value="Alkyl_sulf_C"/>
</dbReference>
<evidence type="ECO:0000313" key="6">
    <source>
        <dbReference type="EMBL" id="MDA4177257.1"/>
    </source>
</evidence>
<dbReference type="Proteomes" id="UP001211064">
    <property type="component" value="Unassembled WGS sequence"/>
</dbReference>
<sequence>QLGYQAESGPWRNFYLTGAQELRNGVQKLPTPNTASPDTVRAMTPEMFFDYLAVHINGEKAADAKTVLNFDFGEDGGTYKVELENGVLNHTAGVEASDADATITLSRDVLNKIVLKEETLKEATAKGDVKITGNEEKLNELLGYMDNFEFWFNIVTP</sequence>
<reference evidence="6" key="1">
    <citation type="submission" date="2022-08" db="EMBL/GenBank/DDBJ databases">
        <title>Genome sequencing of human pathogens.</title>
        <authorList>
            <person name="Cao X."/>
        </authorList>
    </citation>
    <scope>NUCLEOTIDE SEQUENCE</scope>
    <source>
        <strain evidence="6">EC16126</strain>
    </source>
</reference>
<accession>A0AAW5Z2B6</accession>
<protein>
    <submittedName>
        <fullName evidence="6">SCP2 sterol-binding domain-containing protein</fullName>
    </submittedName>
</protein>
<dbReference type="SUPFAM" id="SSF55718">
    <property type="entry name" value="SCP-like"/>
    <property type="match status" value="1"/>
</dbReference>
<evidence type="ECO:0000259" key="4">
    <source>
        <dbReference type="Pfam" id="PF14863"/>
    </source>
</evidence>
<feature type="domain" description="Alkyl sulfatase C-terminal" evidence="5">
    <location>
        <begin position="33"/>
        <end position="157"/>
    </location>
</feature>
<dbReference type="Pfam" id="PF14863">
    <property type="entry name" value="Alkyl_sulf_dimr"/>
    <property type="match status" value="1"/>
</dbReference>
<evidence type="ECO:0000256" key="1">
    <source>
        <dbReference type="ARBA" id="ARBA00022723"/>
    </source>
</evidence>
<feature type="domain" description="Alkyl sulfatase dimerisation" evidence="4">
    <location>
        <begin position="1"/>
        <end position="25"/>
    </location>
</feature>
<keyword evidence="2" id="KW-0378">Hydrolase</keyword>
<proteinExistence type="predicted"/>
<dbReference type="GO" id="GO:0046872">
    <property type="term" value="F:metal ion binding"/>
    <property type="evidence" value="ECO:0007669"/>
    <property type="project" value="UniProtKB-KW"/>
</dbReference>
<dbReference type="RefSeq" id="WP_271097663.1">
    <property type="nucleotide sequence ID" value="NZ_JANWOR010000168.1"/>
</dbReference>
<comment type="caution">
    <text evidence="6">The sequence shown here is derived from an EMBL/GenBank/DDBJ whole genome shotgun (WGS) entry which is preliminary data.</text>
</comment>
<dbReference type="Pfam" id="PF14864">
    <property type="entry name" value="Alkyl_sulf_C"/>
    <property type="match status" value="1"/>
</dbReference>
<keyword evidence="3" id="KW-0862">Zinc</keyword>
<dbReference type="GO" id="GO:0018909">
    <property type="term" value="P:dodecyl sulfate metabolic process"/>
    <property type="evidence" value="ECO:0007669"/>
    <property type="project" value="TreeGrafter"/>
</dbReference>
<evidence type="ECO:0000256" key="3">
    <source>
        <dbReference type="ARBA" id="ARBA00022833"/>
    </source>
</evidence>
<dbReference type="EMBL" id="JANWOR010000168">
    <property type="protein sequence ID" value="MDA4177257.1"/>
    <property type="molecule type" value="Genomic_DNA"/>
</dbReference>
<organism evidence="6 7">
    <name type="scientific">Escherichia coli</name>
    <dbReference type="NCBI Taxonomy" id="562"/>
    <lineage>
        <taxon>Bacteria</taxon>
        <taxon>Pseudomonadati</taxon>
        <taxon>Pseudomonadota</taxon>
        <taxon>Gammaproteobacteria</taxon>
        <taxon>Enterobacterales</taxon>
        <taxon>Enterobacteriaceae</taxon>
        <taxon>Escherichia</taxon>
    </lineage>
</organism>
<dbReference type="SUPFAM" id="SSF56281">
    <property type="entry name" value="Metallo-hydrolase/oxidoreductase"/>
    <property type="match status" value="1"/>
</dbReference>
<dbReference type="InterPro" id="IPR038536">
    <property type="entry name" value="Alkyl/aryl-sulf_dimr_sf"/>
</dbReference>